<dbReference type="Proteomes" id="UP000527616">
    <property type="component" value="Unassembled WGS sequence"/>
</dbReference>
<dbReference type="NCBIfam" id="TIGR02589">
    <property type="entry name" value="cas_Csd2"/>
    <property type="match status" value="1"/>
</dbReference>
<dbReference type="NCBIfam" id="TIGR01595">
    <property type="entry name" value="cas_CT1132"/>
    <property type="match status" value="1"/>
</dbReference>
<evidence type="ECO:0000313" key="2">
    <source>
        <dbReference type="EMBL" id="NYI70143.1"/>
    </source>
</evidence>
<dbReference type="InterPro" id="IPR013418">
    <property type="entry name" value="CRISPR-assoc_prot_Cas7/Csd2"/>
</dbReference>
<dbReference type="GO" id="GO:0043571">
    <property type="term" value="P:maintenance of CRISPR repeat elements"/>
    <property type="evidence" value="ECO:0007669"/>
    <property type="project" value="InterPro"/>
</dbReference>
<dbReference type="InterPro" id="IPR006482">
    <property type="entry name" value="Cas7_Csh2/Csh2"/>
</dbReference>
<name>A0A7Z0IK51_9ACTN</name>
<sequence length="290" mass="31711">MSTHTNPAVKHDALFVFEATDSNPNGDPDNGGRPRVDLDTGQGVVSDVSLKRKVRDSVLYRIEHGLASERNGIFIRRGLSLNEQLEKAYQALDQKPADKPNAEHVAKGEQYMRENFYDVRMFGAVMSTGKAQAGKVTGPVTIGIARSVDPVMPMEMGITRTASTREEAKDNASQMGNKSVVPYGLYVTRVHYQPTKGNAVSADDLQLLWDSLATMFENTRSAARPDVAARQLLIFSHDNPLGNAPARVLFDTVAITRTSERPTPQSYADYKIELPATGELPSGVTFTSVI</sequence>
<comment type="caution">
    <text evidence="2">The sequence shown here is derived from an EMBL/GenBank/DDBJ whole genome shotgun (WGS) entry which is preliminary data.</text>
</comment>
<evidence type="ECO:0000313" key="3">
    <source>
        <dbReference type="Proteomes" id="UP000527616"/>
    </source>
</evidence>
<dbReference type="EMBL" id="JACBZS010000001">
    <property type="protein sequence ID" value="NYI70143.1"/>
    <property type="molecule type" value="Genomic_DNA"/>
</dbReference>
<reference evidence="2 3" key="1">
    <citation type="submission" date="2020-07" db="EMBL/GenBank/DDBJ databases">
        <title>Sequencing the genomes of 1000 actinobacteria strains.</title>
        <authorList>
            <person name="Klenk H.-P."/>
        </authorList>
    </citation>
    <scope>NUCLEOTIDE SEQUENCE [LARGE SCALE GENOMIC DNA]</scope>
    <source>
        <strain evidence="2 3">DSM 103164</strain>
    </source>
</reference>
<feature type="region of interest" description="Disordered" evidence="1">
    <location>
        <begin position="19"/>
        <end position="40"/>
    </location>
</feature>
<gene>
    <name evidence="2" type="ORF">GGQ54_000703</name>
</gene>
<accession>A0A7Z0IK51</accession>
<proteinExistence type="predicted"/>
<dbReference type="RefSeq" id="WP_179444127.1">
    <property type="nucleotide sequence ID" value="NZ_JACBZS010000001.1"/>
</dbReference>
<evidence type="ECO:0000256" key="1">
    <source>
        <dbReference type="SAM" id="MobiDB-lite"/>
    </source>
</evidence>
<dbReference type="AlphaFoldDB" id="A0A7Z0IK51"/>
<dbReference type="Pfam" id="PF05107">
    <property type="entry name" value="Cas_Cas7"/>
    <property type="match status" value="1"/>
</dbReference>
<keyword evidence="3" id="KW-1185">Reference proteome</keyword>
<protein>
    <submittedName>
        <fullName evidence="2">CRISPR-associated protein Csd2</fullName>
    </submittedName>
</protein>
<organism evidence="2 3">
    <name type="scientific">Naumannella cuiyingiana</name>
    <dbReference type="NCBI Taxonomy" id="1347891"/>
    <lineage>
        <taxon>Bacteria</taxon>
        <taxon>Bacillati</taxon>
        <taxon>Actinomycetota</taxon>
        <taxon>Actinomycetes</taxon>
        <taxon>Propionibacteriales</taxon>
        <taxon>Propionibacteriaceae</taxon>
        <taxon>Naumannella</taxon>
    </lineage>
</organism>